<dbReference type="Pfam" id="PF26634">
    <property type="entry name" value="DUF8207"/>
    <property type="match status" value="1"/>
</dbReference>
<keyword evidence="4" id="KW-1185">Reference proteome</keyword>
<organism evidence="3 4">
    <name type="scientific">Trachymyrmex septentrionalis</name>
    <dbReference type="NCBI Taxonomy" id="34720"/>
    <lineage>
        <taxon>Eukaryota</taxon>
        <taxon>Metazoa</taxon>
        <taxon>Ecdysozoa</taxon>
        <taxon>Arthropoda</taxon>
        <taxon>Hexapoda</taxon>
        <taxon>Insecta</taxon>
        <taxon>Pterygota</taxon>
        <taxon>Neoptera</taxon>
        <taxon>Endopterygota</taxon>
        <taxon>Hymenoptera</taxon>
        <taxon>Apocrita</taxon>
        <taxon>Aculeata</taxon>
        <taxon>Formicoidea</taxon>
        <taxon>Formicidae</taxon>
        <taxon>Myrmicinae</taxon>
        <taxon>Trachymyrmex</taxon>
    </lineage>
</organism>
<dbReference type="Proteomes" id="UP000078541">
    <property type="component" value="Unassembled WGS sequence"/>
</dbReference>
<dbReference type="PANTHER" id="PTHR35374:SF1">
    <property type="entry name" value="PROTEIN KINASE DOMAIN-CONTAINING PROTEIN"/>
    <property type="match status" value="1"/>
</dbReference>
<accession>A0A151K1B9</accession>
<protein>
    <recommendedName>
        <fullName evidence="2">DUF8207 domain-containing protein</fullName>
    </recommendedName>
</protein>
<evidence type="ECO:0000313" key="4">
    <source>
        <dbReference type="Proteomes" id="UP000078541"/>
    </source>
</evidence>
<feature type="compositionally biased region" description="Basic and acidic residues" evidence="1">
    <location>
        <begin position="18"/>
        <end position="30"/>
    </location>
</feature>
<proteinExistence type="predicted"/>
<dbReference type="EMBL" id="KQ981178">
    <property type="protein sequence ID" value="KYN45284.1"/>
    <property type="molecule type" value="Genomic_DNA"/>
</dbReference>
<sequence length="428" mass="49363">MSYSTNYEECSTINQTRSRSDDASKHEEKGETFHDYVHEKIIMANQISVSDNEILEYIIDDIPDMNLRDMTRVQDFSTREQMLQTFEKIRLEDKKNLSGLTKRCFNCSSKDRVNANCSSKEKASDCPSKQKTMANNCAISYPQHKKTKDILIDDVPVQAIIINEWASSFQEKCDKLRLQVKESIAKITYNKKCKTALYQERDLVAIKRMQNTLGSKIIENTIESSKDPIMTETFFSGEDEEPKSKRKQPSALYDNPIQASTPEMLNQSKTILSTLNEVSEIIQPHDLSYDHAPTVKEIFEIADELLVTSIRHMLQTFEGQEKLHANYGPLGQKYLKAVLSSKKAVNIDVVYGVYFSDERTMLGDKRITLHKNDDIIIDGKRYNRTPDLYELIFMKFPNESICMDDDVQTYKSILLTTNTHRRDHNPNN</sequence>
<evidence type="ECO:0000313" key="3">
    <source>
        <dbReference type="EMBL" id="KYN45284.1"/>
    </source>
</evidence>
<feature type="domain" description="DUF8207" evidence="2">
    <location>
        <begin position="347"/>
        <end position="427"/>
    </location>
</feature>
<dbReference type="InterPro" id="IPR058520">
    <property type="entry name" value="DUF8207"/>
</dbReference>
<dbReference type="AlphaFoldDB" id="A0A151K1B9"/>
<name>A0A151K1B9_9HYME</name>
<evidence type="ECO:0000256" key="1">
    <source>
        <dbReference type="SAM" id="MobiDB-lite"/>
    </source>
</evidence>
<evidence type="ECO:0000259" key="2">
    <source>
        <dbReference type="Pfam" id="PF26634"/>
    </source>
</evidence>
<feature type="region of interest" description="Disordered" evidence="1">
    <location>
        <begin position="1"/>
        <end position="30"/>
    </location>
</feature>
<feature type="region of interest" description="Disordered" evidence="1">
    <location>
        <begin position="234"/>
        <end position="254"/>
    </location>
</feature>
<dbReference type="STRING" id="34720.A0A151K1B9"/>
<gene>
    <name evidence="3" type="ORF">ALC56_00290</name>
</gene>
<reference evidence="3 4" key="1">
    <citation type="submission" date="2016-03" db="EMBL/GenBank/DDBJ databases">
        <title>Trachymyrmex septentrionalis WGS genome.</title>
        <authorList>
            <person name="Nygaard S."/>
            <person name="Hu H."/>
            <person name="Boomsma J."/>
            <person name="Zhang G."/>
        </authorList>
    </citation>
    <scope>NUCLEOTIDE SEQUENCE [LARGE SCALE GENOMIC DNA]</scope>
    <source>
        <strain evidence="3">Tsep2-gDNA-1</strain>
        <tissue evidence="3">Whole body</tissue>
    </source>
</reference>
<feature type="compositionally biased region" description="Polar residues" evidence="1">
    <location>
        <begin position="1"/>
        <end position="17"/>
    </location>
</feature>
<dbReference type="PANTHER" id="PTHR35374">
    <property type="entry name" value="CYCLIN-DEPENDENT KINASE 11A-LIKE"/>
    <property type="match status" value="1"/>
</dbReference>